<sequence length="90" mass="9832">AVLALLDGPMVDDGTASEIGIFWAAMQSDPSKKGIVGLVTDTRVIRDRNMIDGKGINLFVRGCIENVGQVVDKFDKAIVILRTWKSEIEN</sequence>
<evidence type="ECO:0000313" key="2">
    <source>
        <dbReference type="Proteomes" id="UP000053054"/>
    </source>
</evidence>
<feature type="non-terminal residue" evidence="1">
    <location>
        <position position="1"/>
    </location>
</feature>
<accession>A0A0R2QVH8</accession>
<dbReference type="EMBL" id="LIAU01000010">
    <property type="protein sequence ID" value="KRO54161.1"/>
    <property type="molecule type" value="Genomic_DNA"/>
</dbReference>
<name>A0A0R2QVH8_9ACTN</name>
<dbReference type="AlphaFoldDB" id="A0A0R2QVH8"/>
<evidence type="ECO:0000313" key="1">
    <source>
        <dbReference type="EMBL" id="KRO54161.1"/>
    </source>
</evidence>
<reference evidence="1 2" key="1">
    <citation type="submission" date="2015-10" db="EMBL/GenBank/DDBJ databases">
        <title>Metagenome-Assembled Genomes uncover a global brackish microbiome.</title>
        <authorList>
            <person name="Hugerth L.W."/>
            <person name="Larsson J."/>
            <person name="Alneberg J."/>
            <person name="Lindh M.V."/>
            <person name="Legrand C."/>
            <person name="Pinhassi J."/>
            <person name="Andersson A.F."/>
        </authorList>
    </citation>
    <scope>NUCLEOTIDE SEQUENCE [LARGE SCALE GENOMIC DNA]</scope>
    <source>
        <strain evidence="1">BACL2 MAG-120820-bin50</strain>
    </source>
</reference>
<protein>
    <submittedName>
        <fullName evidence="1">Uncharacterized protein</fullName>
    </submittedName>
</protein>
<dbReference type="Gene3D" id="3.40.50.450">
    <property type="match status" value="1"/>
</dbReference>
<proteinExistence type="predicted"/>
<comment type="caution">
    <text evidence="1">The sequence shown here is derived from an EMBL/GenBank/DDBJ whole genome shotgun (WGS) entry which is preliminary data.</text>
</comment>
<dbReference type="Proteomes" id="UP000053054">
    <property type="component" value="Unassembled WGS sequence"/>
</dbReference>
<gene>
    <name evidence="1" type="ORF">ABR62_02270</name>
</gene>
<organism evidence="1 2">
    <name type="scientific">Actinobacteria bacterium BACL2 MAG-120820-bin50</name>
    <dbReference type="NCBI Taxonomy" id="1655570"/>
    <lineage>
        <taxon>Bacteria</taxon>
        <taxon>Bacillati</taxon>
        <taxon>Actinomycetota</taxon>
        <taxon>Actinomycetes</taxon>
        <taxon>Actinomycetes incertae sedis</taxon>
        <taxon>ac1 cluster</taxon>
    </lineage>
</organism>
<dbReference type="SUPFAM" id="SSF52309">
    <property type="entry name" value="N-(deoxy)ribosyltransferase-like"/>
    <property type="match status" value="1"/>
</dbReference>